<feature type="domain" description="BHLH" evidence="2">
    <location>
        <begin position="310"/>
        <end position="385"/>
    </location>
</feature>
<dbReference type="PROSITE" id="PS50888">
    <property type="entry name" value="BHLH"/>
    <property type="match status" value="1"/>
</dbReference>
<evidence type="ECO:0000313" key="4">
    <source>
        <dbReference type="Proteomes" id="UP000005666"/>
    </source>
</evidence>
<dbReference type="InterPro" id="IPR036638">
    <property type="entry name" value="HLH_DNA-bd_sf"/>
</dbReference>
<keyword evidence="4" id="KW-1185">Reference proteome</keyword>
<dbReference type="GO" id="GO:0046983">
    <property type="term" value="F:protein dimerization activity"/>
    <property type="evidence" value="ECO:0007669"/>
    <property type="project" value="InterPro"/>
</dbReference>
<reference evidence="3 4" key="1">
    <citation type="journal article" date="2011" name="Proc. Natl. Acad. Sci. U.S.A.">
        <title>Evolutionary erosion of yeast sex chromosomes by mating-type switching accidents.</title>
        <authorList>
            <person name="Gordon J.L."/>
            <person name="Armisen D."/>
            <person name="Proux-Wera E."/>
            <person name="Oheigeartaigh S.S."/>
            <person name="Byrne K.P."/>
            <person name="Wolfe K.H."/>
        </authorList>
    </citation>
    <scope>NUCLEOTIDE SEQUENCE [LARGE SCALE GENOMIC DNA]</scope>
    <source>
        <strain evidence="4">ATCC 24235 / CBS 4417 / NBRC 1672 / NRRL Y-8282 / UCD 70-5</strain>
    </source>
</reference>
<dbReference type="STRING" id="1071381.G8BR20"/>
<evidence type="ECO:0000259" key="2">
    <source>
        <dbReference type="PROSITE" id="PS50888"/>
    </source>
</evidence>
<dbReference type="OrthoDB" id="2133190at2759"/>
<dbReference type="Gene3D" id="4.10.280.10">
    <property type="entry name" value="Helix-loop-helix DNA-binding domain"/>
    <property type="match status" value="1"/>
</dbReference>
<name>G8BR20_TETPH</name>
<dbReference type="GeneID" id="11533447"/>
<dbReference type="KEGG" id="tpf:TPHA_0C00390"/>
<dbReference type="InterPro" id="IPR052099">
    <property type="entry name" value="Regulatory_TF_Diverse"/>
</dbReference>
<organism evidence="3 4">
    <name type="scientific">Tetrapisispora phaffii (strain ATCC 24235 / CBS 4417 / NBRC 1672 / NRRL Y-8282 / UCD 70-5)</name>
    <name type="common">Yeast</name>
    <name type="synonym">Fabospora phaffii</name>
    <dbReference type="NCBI Taxonomy" id="1071381"/>
    <lineage>
        <taxon>Eukaryota</taxon>
        <taxon>Fungi</taxon>
        <taxon>Dikarya</taxon>
        <taxon>Ascomycota</taxon>
        <taxon>Saccharomycotina</taxon>
        <taxon>Saccharomycetes</taxon>
        <taxon>Saccharomycetales</taxon>
        <taxon>Saccharomycetaceae</taxon>
        <taxon>Tetrapisispora</taxon>
    </lineage>
</organism>
<proteinExistence type="predicted"/>
<dbReference type="Pfam" id="PF00010">
    <property type="entry name" value="HLH"/>
    <property type="match status" value="1"/>
</dbReference>
<protein>
    <recommendedName>
        <fullName evidence="2">BHLH domain-containing protein</fullName>
    </recommendedName>
</protein>
<feature type="region of interest" description="Disordered" evidence="1">
    <location>
        <begin position="64"/>
        <end position="90"/>
    </location>
</feature>
<dbReference type="RefSeq" id="XP_003684630.1">
    <property type="nucleotide sequence ID" value="XM_003684582.1"/>
</dbReference>
<dbReference type="SUPFAM" id="SSF47459">
    <property type="entry name" value="HLH, helix-loop-helix DNA-binding domain"/>
    <property type="match status" value="1"/>
</dbReference>
<dbReference type="HOGENOM" id="CLU_680036_0_0_1"/>
<accession>G8BR20</accession>
<dbReference type="EMBL" id="HE612858">
    <property type="protein sequence ID" value="CCE62196.1"/>
    <property type="molecule type" value="Genomic_DNA"/>
</dbReference>
<gene>
    <name evidence="3" type="primary">TPHA0C00390</name>
    <name evidence="3" type="ordered locus">TPHA_0C00390</name>
</gene>
<evidence type="ECO:0000313" key="3">
    <source>
        <dbReference type="EMBL" id="CCE62196.1"/>
    </source>
</evidence>
<dbReference type="AlphaFoldDB" id="G8BR20"/>
<evidence type="ECO:0000256" key="1">
    <source>
        <dbReference type="SAM" id="MobiDB-lite"/>
    </source>
</evidence>
<dbReference type="InterPro" id="IPR011598">
    <property type="entry name" value="bHLH_dom"/>
</dbReference>
<dbReference type="PANTHER" id="PTHR47336">
    <property type="entry name" value="TRANSCRIPTION FACTOR HMS1-RELATED"/>
    <property type="match status" value="1"/>
</dbReference>
<sequence>MVYFVGNQPLEIGTLFQNSLGKNYRNPDNSVKKENIPFNLDVNYIPIDYDYDAKLVKFNNNSYTNDQDEFSDVPQPTEDTNVSVAQQPDSMVETELPKSFNINNVSRMSEPSSNLLMDSSVNNNLFQDVISNASYNINSKETYKNRTGEIDRYYNDSMKGEDDEESIKVDINDFLSNDGKIESFNEMMLPDRNKLHLQLLNTFDSYVPVDENIHSDSILDAPNLIKSAELTNLRRLSRSAKPVISNKSSTILYGQANNPRNTVGLKSQKIDPPLIQNKHDLVSNKMKGMNNTSEHKHKYKTIIKVQNSKNLKKSNNIVEKRYRSNINEKMTYLKEIVPSLRVASKRENGIPIIKEDSIDLDGLQPAKKLNKASILLKTIEYIRHLENKCHNGIQGNNNTNDRYRN</sequence>
<dbReference type="eggNOG" id="KOG2588">
    <property type="taxonomic scope" value="Eukaryota"/>
</dbReference>
<dbReference type="SMART" id="SM00353">
    <property type="entry name" value="HLH"/>
    <property type="match status" value="1"/>
</dbReference>
<dbReference type="Proteomes" id="UP000005666">
    <property type="component" value="Chromosome 3"/>
</dbReference>
<feature type="compositionally biased region" description="Polar residues" evidence="1">
    <location>
        <begin position="77"/>
        <end position="89"/>
    </location>
</feature>
<dbReference type="PANTHER" id="PTHR47336:SF2">
    <property type="entry name" value="TRANSCRIPTION FACTOR HMS1-RELATED"/>
    <property type="match status" value="1"/>
</dbReference>